<reference evidence="2 3" key="1">
    <citation type="submission" date="2021-04" db="EMBL/GenBank/DDBJ databases">
        <title>The genome sequence of type strain Ideonella paludis KCTC 32238.</title>
        <authorList>
            <person name="Liu Y."/>
        </authorList>
    </citation>
    <scope>NUCLEOTIDE SEQUENCE [LARGE SCALE GENOMIC DNA]</scope>
    <source>
        <strain evidence="2 3">KCTC 32238</strain>
    </source>
</reference>
<evidence type="ECO:0000313" key="2">
    <source>
        <dbReference type="EMBL" id="MBQ0935228.1"/>
    </source>
</evidence>
<name>A0ABS5DVQ2_9BURK</name>
<proteinExistence type="predicted"/>
<organism evidence="2 3">
    <name type="scientific">Ideonella paludis</name>
    <dbReference type="NCBI Taxonomy" id="1233411"/>
    <lineage>
        <taxon>Bacteria</taxon>
        <taxon>Pseudomonadati</taxon>
        <taxon>Pseudomonadota</taxon>
        <taxon>Betaproteobacteria</taxon>
        <taxon>Burkholderiales</taxon>
        <taxon>Sphaerotilaceae</taxon>
        <taxon>Ideonella</taxon>
    </lineage>
</organism>
<keyword evidence="3" id="KW-1185">Reference proteome</keyword>
<sequence length="342" mass="39108">MRFDELMSFVYGQGGQALGEHQPTHAARDEKIVRAAMAALRQQLASHAGGPTEVPGLGRFKPRPTPPDAPADAPLRWIFEPEAADHAAKAWRKALRTVERPLIHPERKFVVLFSAKSACSTVVIWFLHTLGLAAQAREFSEWPHHYRINKYYAREDYLQAREELGPDDVTLLRVVRDPVDRAGSSFRHALGLSYARDTIREKLGIDTDVDGLSFERFIDFLEMEDLDRCDPHHKRQRHLIEDLKRPDFIINASRKDLFTELNHFERMMGMPETDFKALSWVHELQATRVPHSVAHGGDSYRAVLTREHAQKGPWPKDLITPEARARLERLYAQDIASYAVTP</sequence>
<gene>
    <name evidence="2" type="ORF">KAK11_07815</name>
</gene>
<protein>
    <submittedName>
        <fullName evidence="2">Sulfotransferase family 2 domain-containing protein</fullName>
    </submittedName>
</protein>
<evidence type="ECO:0000256" key="1">
    <source>
        <dbReference type="SAM" id="MobiDB-lite"/>
    </source>
</evidence>
<feature type="region of interest" description="Disordered" evidence="1">
    <location>
        <begin position="45"/>
        <end position="72"/>
    </location>
</feature>
<evidence type="ECO:0000313" key="3">
    <source>
        <dbReference type="Proteomes" id="UP000672097"/>
    </source>
</evidence>
<dbReference type="Pfam" id="PF03567">
    <property type="entry name" value="Sulfotransfer_2"/>
    <property type="match status" value="1"/>
</dbReference>
<comment type="caution">
    <text evidence="2">The sequence shown here is derived from an EMBL/GenBank/DDBJ whole genome shotgun (WGS) entry which is preliminary data.</text>
</comment>
<dbReference type="InterPro" id="IPR005331">
    <property type="entry name" value="Sulfotransferase"/>
</dbReference>
<dbReference type="EMBL" id="JAGQDG010000003">
    <property type="protein sequence ID" value="MBQ0935228.1"/>
    <property type="molecule type" value="Genomic_DNA"/>
</dbReference>
<accession>A0ABS5DVQ2</accession>
<dbReference type="RefSeq" id="WP_210808013.1">
    <property type="nucleotide sequence ID" value="NZ_JAGQDG010000003.1"/>
</dbReference>
<dbReference type="Proteomes" id="UP000672097">
    <property type="component" value="Unassembled WGS sequence"/>
</dbReference>